<reference evidence="5" key="1">
    <citation type="submission" date="2022-05" db="EMBL/GenBank/DDBJ databases">
        <title>The Musa troglodytarum L. genome provides insights into the mechanism of non-climacteric behaviour and enrichment of carotenoids.</title>
        <authorList>
            <person name="Wang J."/>
        </authorList>
    </citation>
    <scope>NUCLEOTIDE SEQUENCE</scope>
    <source>
        <tissue evidence="5">Leaf</tissue>
    </source>
</reference>
<dbReference type="InterPro" id="IPR000225">
    <property type="entry name" value="Armadillo"/>
</dbReference>
<dbReference type="SMART" id="SM00185">
    <property type="entry name" value="ARM"/>
    <property type="match status" value="6"/>
</dbReference>
<dbReference type="OrthoDB" id="449062at2759"/>
<feature type="compositionally biased region" description="Acidic residues" evidence="2">
    <location>
        <begin position="114"/>
        <end position="123"/>
    </location>
</feature>
<name>A0A9E7FBM9_9LILI</name>
<dbReference type="InterPro" id="IPR016024">
    <property type="entry name" value="ARM-type_fold"/>
</dbReference>
<feature type="region of interest" description="Disordered" evidence="2">
    <location>
        <begin position="1"/>
        <end position="48"/>
    </location>
</feature>
<dbReference type="Pfam" id="PF23744">
    <property type="entry name" value="ARM_LRRK2"/>
    <property type="match status" value="1"/>
</dbReference>
<feature type="domain" description="Ternary complex factor MIP1 leucine-zipper" evidence="3">
    <location>
        <begin position="174"/>
        <end position="224"/>
    </location>
</feature>
<protein>
    <submittedName>
        <fullName evidence="5">Armadillo repeat-containing protein</fullName>
    </submittedName>
</protein>
<dbReference type="PANTHER" id="PTHR22895">
    <property type="entry name" value="ARMADILLO REPEAT-CONTAINING PROTEIN 6"/>
    <property type="match status" value="1"/>
</dbReference>
<proteinExistence type="predicted"/>
<keyword evidence="1" id="KW-0677">Repeat</keyword>
<dbReference type="EMBL" id="CP097505">
    <property type="protein sequence ID" value="URD92360.1"/>
    <property type="molecule type" value="Genomic_DNA"/>
</dbReference>
<dbReference type="InterPro" id="IPR011989">
    <property type="entry name" value="ARM-like"/>
</dbReference>
<evidence type="ECO:0000313" key="5">
    <source>
        <dbReference type="EMBL" id="URD92360.1"/>
    </source>
</evidence>
<dbReference type="Proteomes" id="UP001055439">
    <property type="component" value="Chromosome 3"/>
</dbReference>
<keyword evidence="6" id="KW-1185">Reference proteome</keyword>
<dbReference type="Pfam" id="PF14389">
    <property type="entry name" value="Lzipper-MIP1"/>
    <property type="match status" value="1"/>
</dbReference>
<evidence type="ECO:0000259" key="3">
    <source>
        <dbReference type="Pfam" id="PF14389"/>
    </source>
</evidence>
<feature type="domain" description="LRRK2 ARM repeat" evidence="4">
    <location>
        <begin position="534"/>
        <end position="676"/>
    </location>
</feature>
<gene>
    <name evidence="5" type="ORF">MUK42_00303</name>
</gene>
<dbReference type="AlphaFoldDB" id="A0A9E7FBM9"/>
<dbReference type="InterPro" id="IPR056597">
    <property type="entry name" value="ARM_LRRK2"/>
</dbReference>
<sequence length="685" mass="74357">TAVHRPRVTPQSIQTPSPCNPRGPPHRGEPKDLPDKRETAAPSPLVSWRSESGSLLPLVAPLLLVSPSISGIRSSLLGQSSCFPLLASVHSTFPPPYANEINPQRALFSVQEEERGEEEEEEQSGTMNSKARASFPAMKASPKRDKGICKERKVEMQGNGSMIIANGPNGCQSRRERKIALQRDVVKLRKKLRKEESIHSALERAFTRPRGALPRLPPYLPSHAFLEKGIPASPEIIVALMLKVRVYTAAHVDKELERAKRDYLQAAVGIVKCIPGVSSTKDNPVIQTLDKLKDVTSSLGSSKSNITNDQEMVELLDKLYGLCSVEGSDNATIATRNGGVELLTRICSSLNVKIERLLVSALKALSSILVDVQSRETFRQNGGPKVVVGILNGSSKSPDILDSAFAVVVTASTNDEILKESFMDLKIDELIMQILKELPRSSPYSLYDAIHVLLTPDDNRVLASQVFGYARKFAKVGISDALVQALGEGLSLSIVASACIALKAIAVNDEICKSISESGGIDATLRCLDESSEQNNKIIARACCSLLSKLAGSDANKSAIVEKGGLDRLMKLSSRFSEDPSVLQEVMSIITVLSLRSPENAAHAVEAGVADLVLQAMQKFPTSIQMQRQACLMIRNLVVRNPENRTILLNNGIEKLVRRAKGSHESCKDAATAALRDLGLDDYNK</sequence>
<feature type="non-terminal residue" evidence="5">
    <location>
        <position position="1"/>
    </location>
</feature>
<feature type="region of interest" description="Disordered" evidence="2">
    <location>
        <begin position="110"/>
        <end position="146"/>
    </location>
</feature>
<dbReference type="SUPFAM" id="SSF48371">
    <property type="entry name" value="ARM repeat"/>
    <property type="match status" value="1"/>
</dbReference>
<dbReference type="InterPro" id="IPR025757">
    <property type="entry name" value="MIP1_Leuzipper"/>
</dbReference>
<evidence type="ECO:0000259" key="4">
    <source>
        <dbReference type="Pfam" id="PF23744"/>
    </source>
</evidence>
<feature type="compositionally biased region" description="Basic and acidic residues" evidence="2">
    <location>
        <begin position="26"/>
        <end position="39"/>
    </location>
</feature>
<dbReference type="Gene3D" id="1.25.10.10">
    <property type="entry name" value="Leucine-rich Repeat Variant"/>
    <property type="match status" value="2"/>
</dbReference>
<organism evidence="5 6">
    <name type="scientific">Musa troglodytarum</name>
    <name type="common">fe'i banana</name>
    <dbReference type="NCBI Taxonomy" id="320322"/>
    <lineage>
        <taxon>Eukaryota</taxon>
        <taxon>Viridiplantae</taxon>
        <taxon>Streptophyta</taxon>
        <taxon>Embryophyta</taxon>
        <taxon>Tracheophyta</taxon>
        <taxon>Spermatophyta</taxon>
        <taxon>Magnoliopsida</taxon>
        <taxon>Liliopsida</taxon>
        <taxon>Zingiberales</taxon>
        <taxon>Musaceae</taxon>
        <taxon>Musa</taxon>
    </lineage>
</organism>
<evidence type="ECO:0000313" key="6">
    <source>
        <dbReference type="Proteomes" id="UP001055439"/>
    </source>
</evidence>
<dbReference type="PANTHER" id="PTHR22895:SF0">
    <property type="entry name" value="ARMADILLO REPEAT-CONTAINING PROTEIN 6"/>
    <property type="match status" value="1"/>
</dbReference>
<evidence type="ECO:0000256" key="2">
    <source>
        <dbReference type="SAM" id="MobiDB-lite"/>
    </source>
</evidence>
<accession>A0A9E7FBM9</accession>
<evidence type="ECO:0000256" key="1">
    <source>
        <dbReference type="ARBA" id="ARBA00022737"/>
    </source>
</evidence>